<feature type="compositionally biased region" description="Low complexity" evidence="1">
    <location>
        <begin position="175"/>
        <end position="185"/>
    </location>
</feature>
<dbReference type="EMBL" id="JAWLKI010000039">
    <property type="protein sequence ID" value="MDV6309951.1"/>
    <property type="molecule type" value="Genomic_DNA"/>
</dbReference>
<name>A0ABU4DJL3_9ACTN</name>
<gene>
    <name evidence="2" type="ORF">R3P94_22030</name>
</gene>
<dbReference type="SUPFAM" id="SSF51679">
    <property type="entry name" value="Bacterial luciferase-like"/>
    <property type="match status" value="1"/>
</dbReference>
<accession>A0ABU4DJL3</accession>
<evidence type="ECO:0000313" key="3">
    <source>
        <dbReference type="Proteomes" id="UP001185779"/>
    </source>
</evidence>
<dbReference type="RefSeq" id="WP_238064190.1">
    <property type="nucleotide sequence ID" value="NZ_CP091855.1"/>
</dbReference>
<comment type="caution">
    <text evidence="2">The sequence shown here is derived from an EMBL/GenBank/DDBJ whole genome shotgun (WGS) entry which is preliminary data.</text>
</comment>
<dbReference type="InterPro" id="IPR036661">
    <property type="entry name" value="Luciferase-like_sf"/>
</dbReference>
<dbReference type="GeneID" id="77171604"/>
<reference evidence="2 3" key="1">
    <citation type="submission" date="2023-10" db="EMBL/GenBank/DDBJ databases">
        <title>Development of a sustainable strategy for remediation of hydrocarbon-contaminated territories based on the waste exchange concept.</title>
        <authorList>
            <person name="Krivoruchko A."/>
        </authorList>
    </citation>
    <scope>NUCLEOTIDE SEQUENCE [LARGE SCALE GENOMIC DNA]</scope>
    <source>
        <strain evidence="2 3">IEGM 1266</strain>
    </source>
</reference>
<protein>
    <recommendedName>
        <fullName evidence="4">Luciferase-like domain-containing protein</fullName>
    </recommendedName>
</protein>
<dbReference type="Proteomes" id="UP001185779">
    <property type="component" value="Unassembled WGS sequence"/>
</dbReference>
<feature type="region of interest" description="Disordered" evidence="1">
    <location>
        <begin position="156"/>
        <end position="242"/>
    </location>
</feature>
<evidence type="ECO:0000256" key="1">
    <source>
        <dbReference type="SAM" id="MobiDB-lite"/>
    </source>
</evidence>
<keyword evidence="3" id="KW-1185">Reference proteome</keyword>
<organism evidence="2 3">
    <name type="scientific">Gordonia amicalis</name>
    <dbReference type="NCBI Taxonomy" id="89053"/>
    <lineage>
        <taxon>Bacteria</taxon>
        <taxon>Bacillati</taxon>
        <taxon>Actinomycetota</taxon>
        <taxon>Actinomycetes</taxon>
        <taxon>Mycobacteriales</taxon>
        <taxon>Gordoniaceae</taxon>
        <taxon>Gordonia</taxon>
    </lineage>
</organism>
<dbReference type="Gene3D" id="3.20.20.30">
    <property type="entry name" value="Luciferase-like domain"/>
    <property type="match status" value="1"/>
</dbReference>
<feature type="compositionally biased region" description="Basic and acidic residues" evidence="1">
    <location>
        <begin position="158"/>
        <end position="170"/>
    </location>
</feature>
<feature type="compositionally biased region" description="Polar residues" evidence="1">
    <location>
        <begin position="224"/>
        <end position="242"/>
    </location>
</feature>
<sequence length="242" mass="25739">MPSARVGSTGVFTSLGRARRSGAADTGRCAERASFQTLWLADVRGDLSALTEITAATTEIVTATAVLSIWDLAAADLARTWDDPTNRMVLGVGVSHPSMAPPGSYRNPLSLLENYLDTLEASRLQPIPCMIGANGPKMLELAGRRTHGAITQLVTPERTARQRECSDRPRRWPPRSRSSPPATRPIAAVSDGPISGTTCSFRDTRRICEPWDSTTGISPAGAATGSSTHWSPAPTRTRSGSG</sequence>
<proteinExistence type="predicted"/>
<evidence type="ECO:0008006" key="4">
    <source>
        <dbReference type="Google" id="ProtNLM"/>
    </source>
</evidence>
<evidence type="ECO:0000313" key="2">
    <source>
        <dbReference type="EMBL" id="MDV6309951.1"/>
    </source>
</evidence>